<feature type="repeat" description="ANK" evidence="3">
    <location>
        <begin position="409"/>
        <end position="441"/>
    </location>
</feature>
<evidence type="ECO:0000256" key="4">
    <source>
        <dbReference type="SAM" id="MobiDB-lite"/>
    </source>
</evidence>
<feature type="repeat" description="ANK" evidence="3">
    <location>
        <begin position="557"/>
        <end position="589"/>
    </location>
</feature>
<dbReference type="CDD" id="cd03716">
    <property type="entry name" value="SOCS_ASB_like"/>
    <property type="match status" value="1"/>
</dbReference>
<comment type="caution">
    <text evidence="6">The sequence shown here is derived from an EMBL/GenBank/DDBJ whole genome shotgun (WGS) entry which is preliminary data.</text>
</comment>
<dbReference type="InterPro" id="IPR036036">
    <property type="entry name" value="SOCS_box-like_dom_sf"/>
</dbReference>
<feature type="repeat" description="ANK" evidence="3">
    <location>
        <begin position="376"/>
        <end position="408"/>
    </location>
</feature>
<feature type="domain" description="SOCS box" evidence="5">
    <location>
        <begin position="604"/>
        <end position="652"/>
    </location>
</feature>
<dbReference type="Pfam" id="PF07525">
    <property type="entry name" value="SOCS_box"/>
    <property type="match status" value="1"/>
</dbReference>
<dbReference type="SUPFAM" id="SSF48403">
    <property type="entry name" value="Ankyrin repeat"/>
    <property type="match status" value="2"/>
</dbReference>
<dbReference type="InterPro" id="IPR002110">
    <property type="entry name" value="Ankyrin_rpt"/>
</dbReference>
<reference evidence="6 7" key="1">
    <citation type="journal article" date="2023" name="Sci. Data">
        <title>Genome assembly of the Korean intertidal mud-creeper Batillaria attramentaria.</title>
        <authorList>
            <person name="Patra A.K."/>
            <person name="Ho P.T."/>
            <person name="Jun S."/>
            <person name="Lee S.J."/>
            <person name="Kim Y."/>
            <person name="Won Y.J."/>
        </authorList>
    </citation>
    <scope>NUCLEOTIDE SEQUENCE [LARGE SCALE GENOMIC DNA]</scope>
    <source>
        <strain evidence="6">Wonlab-2016</strain>
    </source>
</reference>
<gene>
    <name evidence="6" type="ORF">BaRGS_00001766</name>
</gene>
<dbReference type="PROSITE" id="PS50225">
    <property type="entry name" value="SOCS"/>
    <property type="match status" value="1"/>
</dbReference>
<organism evidence="6 7">
    <name type="scientific">Batillaria attramentaria</name>
    <dbReference type="NCBI Taxonomy" id="370345"/>
    <lineage>
        <taxon>Eukaryota</taxon>
        <taxon>Metazoa</taxon>
        <taxon>Spiralia</taxon>
        <taxon>Lophotrochozoa</taxon>
        <taxon>Mollusca</taxon>
        <taxon>Gastropoda</taxon>
        <taxon>Caenogastropoda</taxon>
        <taxon>Sorbeoconcha</taxon>
        <taxon>Cerithioidea</taxon>
        <taxon>Batillariidae</taxon>
        <taxon>Batillaria</taxon>
    </lineage>
</organism>
<keyword evidence="7" id="KW-1185">Reference proteome</keyword>
<feature type="repeat" description="ANK" evidence="3">
    <location>
        <begin position="475"/>
        <end position="507"/>
    </location>
</feature>
<evidence type="ECO:0000313" key="6">
    <source>
        <dbReference type="EMBL" id="KAK7506915.1"/>
    </source>
</evidence>
<feature type="repeat" description="ANK" evidence="3">
    <location>
        <begin position="277"/>
        <end position="309"/>
    </location>
</feature>
<keyword evidence="1" id="KW-0677">Repeat</keyword>
<dbReference type="PANTHER" id="PTHR24166:SF48">
    <property type="entry name" value="PROTEIN VAPYRIN"/>
    <property type="match status" value="1"/>
</dbReference>
<dbReference type="Proteomes" id="UP001519460">
    <property type="component" value="Unassembled WGS sequence"/>
</dbReference>
<dbReference type="EMBL" id="JACVVK020000005">
    <property type="protein sequence ID" value="KAK7506915.1"/>
    <property type="molecule type" value="Genomic_DNA"/>
</dbReference>
<feature type="region of interest" description="Disordered" evidence="4">
    <location>
        <begin position="1"/>
        <end position="59"/>
    </location>
</feature>
<sequence length="659" mass="72938">MADSETAMPGVASTQEEPDFNRGHMTDLNTCQTPETTRRDTSPPVNREPARKTKNKKTMKGVEGVLKEIMDTSLPAEMEANRNIIADLYAMVISGGDHCFPFLEQHAHLLDCDISITHTMNCSCGRFFEQHPSSIDDLEGERVTRILHAIQSGKCRCLSRADEDMPFEMASNEARKSLLHAAAAAGQVEVVRFLLSKGCNVNKVTNIFSFTSLFLAICQNKREVVTLLLEDKNIDVNIRSRAELNTPLLEAILTRKLHFVDQLLAMPLINLDIRNFRQESPVIIAARMGHEQLLEKILKAGANTDARDQRGLTALMFAVTYGEKKVTKLLLEHGADINLRSSLGETPLLMAVNSGNPVMVQILLEAGANVNDVTDDGFPALMLASYSNYRTILHILLDAGANVHSSNPQGYASIHVAAWNGYGSVLQILLNAGAEADVRTNDRNTPLSLAAHGNHERVVKLLLDRGCNVNNADKDLDTPLHYAAFNGNLQCVEDLLEQGADPDALNRLNTTPLWNAVYRSHPAVVKVLVKKNVRLNVPTVGIEQHAQSDDVVTVFDVPSTPLYVAAHQGSAEIALMLISAGCNVNHESWIGRGAFPGRSREEEALKNLLQFYHRNPRPLLTLCRNYLRQTAGRNVRSFVRKLEIPEVLRNYITLRDAFD</sequence>
<keyword evidence="2 3" id="KW-0040">ANK repeat</keyword>
<dbReference type="PRINTS" id="PR01415">
    <property type="entry name" value="ANKYRIN"/>
</dbReference>
<name>A0ABD0M4Q2_9CAEN</name>
<evidence type="ECO:0000256" key="1">
    <source>
        <dbReference type="ARBA" id="ARBA00022737"/>
    </source>
</evidence>
<dbReference type="Gene3D" id="1.25.40.20">
    <property type="entry name" value="Ankyrin repeat-containing domain"/>
    <property type="match status" value="4"/>
</dbReference>
<dbReference type="SMART" id="SM00969">
    <property type="entry name" value="SOCS_box"/>
    <property type="match status" value="1"/>
</dbReference>
<dbReference type="PROSITE" id="PS50088">
    <property type="entry name" value="ANK_REPEAT"/>
    <property type="match status" value="9"/>
</dbReference>
<dbReference type="SUPFAM" id="SSF158235">
    <property type="entry name" value="SOCS box-like"/>
    <property type="match status" value="1"/>
</dbReference>
<dbReference type="AlphaFoldDB" id="A0ABD0M4Q2"/>
<accession>A0ABD0M4Q2</accession>
<feature type="repeat" description="ANK" evidence="3">
    <location>
        <begin position="310"/>
        <end position="342"/>
    </location>
</feature>
<dbReference type="PROSITE" id="PS50297">
    <property type="entry name" value="ANK_REP_REGION"/>
    <property type="match status" value="9"/>
</dbReference>
<dbReference type="Pfam" id="PF12796">
    <property type="entry name" value="Ank_2"/>
    <property type="match status" value="3"/>
</dbReference>
<dbReference type="SMART" id="SM00248">
    <property type="entry name" value="ANK"/>
    <property type="match status" value="12"/>
</dbReference>
<dbReference type="InterPro" id="IPR050889">
    <property type="entry name" value="Dendritic_Spine_Reg/Scaffold"/>
</dbReference>
<feature type="repeat" description="ANK" evidence="3">
    <location>
        <begin position="442"/>
        <end position="474"/>
    </location>
</feature>
<feature type="repeat" description="ANK" evidence="3">
    <location>
        <begin position="174"/>
        <end position="206"/>
    </location>
</feature>
<dbReference type="Pfam" id="PF00023">
    <property type="entry name" value="Ank"/>
    <property type="match status" value="3"/>
</dbReference>
<evidence type="ECO:0000256" key="2">
    <source>
        <dbReference type="ARBA" id="ARBA00023043"/>
    </source>
</evidence>
<protein>
    <recommendedName>
        <fullName evidence="5">SOCS box domain-containing protein</fullName>
    </recommendedName>
</protein>
<dbReference type="InterPro" id="IPR036770">
    <property type="entry name" value="Ankyrin_rpt-contain_sf"/>
</dbReference>
<evidence type="ECO:0000259" key="5">
    <source>
        <dbReference type="PROSITE" id="PS50225"/>
    </source>
</evidence>
<proteinExistence type="predicted"/>
<evidence type="ECO:0000313" key="7">
    <source>
        <dbReference type="Proteomes" id="UP001519460"/>
    </source>
</evidence>
<dbReference type="PANTHER" id="PTHR24166">
    <property type="entry name" value="ROLLING PEBBLES, ISOFORM B"/>
    <property type="match status" value="1"/>
</dbReference>
<dbReference type="InterPro" id="IPR001496">
    <property type="entry name" value="SOCS_box"/>
</dbReference>
<feature type="repeat" description="ANK" evidence="3">
    <location>
        <begin position="343"/>
        <end position="375"/>
    </location>
</feature>
<evidence type="ECO:0000256" key="3">
    <source>
        <dbReference type="PROSITE-ProRule" id="PRU00023"/>
    </source>
</evidence>